<feature type="compositionally biased region" description="Gly residues" evidence="1">
    <location>
        <begin position="103"/>
        <end position="118"/>
    </location>
</feature>
<evidence type="ECO:0000313" key="4">
    <source>
        <dbReference type="Proteomes" id="UP001479436"/>
    </source>
</evidence>
<proteinExistence type="predicted"/>
<keyword evidence="2" id="KW-0732">Signal</keyword>
<sequence length="129" mass="12499">MLFHSRAILLFSTIALLTGTSAAPTFYKSKTGDGYCRGIVAKLNLLGANIDAKVCIGNGGNDGGGKNPGGMGCPELVASAKALGINVDAKICLGGGGGTGGGNNGGGNGGNNGGGNGGIRVDRPSFNES</sequence>
<protein>
    <submittedName>
        <fullName evidence="3">Uncharacterized protein</fullName>
    </submittedName>
</protein>
<evidence type="ECO:0000256" key="1">
    <source>
        <dbReference type="SAM" id="MobiDB-lite"/>
    </source>
</evidence>
<dbReference type="EMBL" id="JASJQH010012105">
    <property type="protein sequence ID" value="KAK9661909.1"/>
    <property type="molecule type" value="Genomic_DNA"/>
</dbReference>
<organism evidence="3 4">
    <name type="scientific">Basidiobolus ranarum</name>
    <dbReference type="NCBI Taxonomy" id="34480"/>
    <lineage>
        <taxon>Eukaryota</taxon>
        <taxon>Fungi</taxon>
        <taxon>Fungi incertae sedis</taxon>
        <taxon>Zoopagomycota</taxon>
        <taxon>Entomophthoromycotina</taxon>
        <taxon>Basidiobolomycetes</taxon>
        <taxon>Basidiobolales</taxon>
        <taxon>Basidiobolaceae</taxon>
        <taxon>Basidiobolus</taxon>
    </lineage>
</organism>
<reference evidence="3 4" key="1">
    <citation type="submission" date="2023-04" db="EMBL/GenBank/DDBJ databases">
        <title>Genome of Basidiobolus ranarum AG-B5.</title>
        <authorList>
            <person name="Stajich J.E."/>
            <person name="Carter-House D."/>
            <person name="Gryganskyi A."/>
        </authorList>
    </citation>
    <scope>NUCLEOTIDE SEQUENCE [LARGE SCALE GENOMIC DNA]</scope>
    <source>
        <strain evidence="3 4">AG-B5</strain>
    </source>
</reference>
<keyword evidence="4" id="KW-1185">Reference proteome</keyword>
<accession>A0ABR2VJC3</accession>
<feature type="compositionally biased region" description="Basic and acidic residues" evidence="1">
    <location>
        <begin position="120"/>
        <end position="129"/>
    </location>
</feature>
<feature type="region of interest" description="Disordered" evidence="1">
    <location>
        <begin position="103"/>
        <end position="129"/>
    </location>
</feature>
<evidence type="ECO:0000256" key="2">
    <source>
        <dbReference type="SAM" id="SignalP"/>
    </source>
</evidence>
<dbReference type="Proteomes" id="UP001479436">
    <property type="component" value="Unassembled WGS sequence"/>
</dbReference>
<feature type="chain" id="PRO_5047443275" evidence="2">
    <location>
        <begin position="23"/>
        <end position="129"/>
    </location>
</feature>
<evidence type="ECO:0000313" key="3">
    <source>
        <dbReference type="EMBL" id="KAK9661909.1"/>
    </source>
</evidence>
<feature type="signal peptide" evidence="2">
    <location>
        <begin position="1"/>
        <end position="22"/>
    </location>
</feature>
<gene>
    <name evidence="3" type="ORF">K7432_018175</name>
</gene>
<name>A0ABR2VJC3_9FUNG</name>
<comment type="caution">
    <text evidence="3">The sequence shown here is derived from an EMBL/GenBank/DDBJ whole genome shotgun (WGS) entry which is preliminary data.</text>
</comment>